<evidence type="ECO:0000313" key="2">
    <source>
        <dbReference type="EMBL" id="PWA96985.1"/>
    </source>
</evidence>
<dbReference type="EMBL" id="PKPP01000149">
    <property type="protein sequence ID" value="PWA96985.1"/>
    <property type="molecule type" value="Genomic_DNA"/>
</dbReference>
<dbReference type="STRING" id="35608.A0A2U1QG76"/>
<dbReference type="AlphaFoldDB" id="A0A2U1QG76"/>
<reference evidence="2 3" key="1">
    <citation type="journal article" date="2018" name="Mol. Plant">
        <title>The genome of Artemisia annua provides insight into the evolution of Asteraceae family and artemisinin biosynthesis.</title>
        <authorList>
            <person name="Shen Q."/>
            <person name="Zhang L."/>
            <person name="Liao Z."/>
            <person name="Wang S."/>
            <person name="Yan T."/>
            <person name="Shi P."/>
            <person name="Liu M."/>
            <person name="Fu X."/>
            <person name="Pan Q."/>
            <person name="Wang Y."/>
            <person name="Lv Z."/>
            <person name="Lu X."/>
            <person name="Zhang F."/>
            <person name="Jiang W."/>
            <person name="Ma Y."/>
            <person name="Chen M."/>
            <person name="Hao X."/>
            <person name="Li L."/>
            <person name="Tang Y."/>
            <person name="Lv G."/>
            <person name="Zhou Y."/>
            <person name="Sun X."/>
            <person name="Brodelius P.E."/>
            <person name="Rose J.K.C."/>
            <person name="Tang K."/>
        </authorList>
    </citation>
    <scope>NUCLEOTIDE SEQUENCE [LARGE SCALE GENOMIC DNA]</scope>
    <source>
        <strain evidence="3">cv. Huhao1</strain>
        <tissue evidence="2">Leaf</tissue>
    </source>
</reference>
<protein>
    <submittedName>
        <fullName evidence="2">Uncharacterized protein</fullName>
    </submittedName>
</protein>
<sequence>MSFVFCGLTEDQCRKESQDILLMPANEALLYDLHLSQVWRGMKNGPSYLMCSSYQSKEMLVAKTTQLETEKKQKETEIQKLMDENIRLNALVDKKEAQLLAMHEQCKVMALSASNI</sequence>
<accession>A0A2U1QG76</accession>
<organism evidence="2 3">
    <name type="scientific">Artemisia annua</name>
    <name type="common">Sweet wormwood</name>
    <dbReference type="NCBI Taxonomy" id="35608"/>
    <lineage>
        <taxon>Eukaryota</taxon>
        <taxon>Viridiplantae</taxon>
        <taxon>Streptophyta</taxon>
        <taxon>Embryophyta</taxon>
        <taxon>Tracheophyta</taxon>
        <taxon>Spermatophyta</taxon>
        <taxon>Magnoliopsida</taxon>
        <taxon>eudicotyledons</taxon>
        <taxon>Gunneridae</taxon>
        <taxon>Pentapetalae</taxon>
        <taxon>asterids</taxon>
        <taxon>campanulids</taxon>
        <taxon>Asterales</taxon>
        <taxon>Asteraceae</taxon>
        <taxon>Asteroideae</taxon>
        <taxon>Anthemideae</taxon>
        <taxon>Artemisiinae</taxon>
        <taxon>Artemisia</taxon>
    </lineage>
</organism>
<proteinExistence type="predicted"/>
<feature type="coiled-coil region" evidence="1">
    <location>
        <begin position="64"/>
        <end position="98"/>
    </location>
</feature>
<gene>
    <name evidence="2" type="ORF">CTI12_AA033850</name>
</gene>
<name>A0A2U1QG76_ARTAN</name>
<evidence type="ECO:0000256" key="1">
    <source>
        <dbReference type="SAM" id="Coils"/>
    </source>
</evidence>
<dbReference type="OrthoDB" id="1888070at2759"/>
<comment type="caution">
    <text evidence="2">The sequence shown here is derived from an EMBL/GenBank/DDBJ whole genome shotgun (WGS) entry which is preliminary data.</text>
</comment>
<evidence type="ECO:0000313" key="3">
    <source>
        <dbReference type="Proteomes" id="UP000245207"/>
    </source>
</evidence>
<keyword evidence="1" id="KW-0175">Coiled coil</keyword>
<dbReference type="Proteomes" id="UP000245207">
    <property type="component" value="Unassembled WGS sequence"/>
</dbReference>
<keyword evidence="3" id="KW-1185">Reference proteome</keyword>